<dbReference type="Pfam" id="PF07454">
    <property type="entry name" value="SpoIIP"/>
    <property type="match status" value="1"/>
</dbReference>
<keyword evidence="2" id="KW-1133">Transmembrane helix</keyword>
<protein>
    <submittedName>
        <fullName evidence="3">Stage II sporulation protein P</fullName>
    </submittedName>
</protein>
<evidence type="ECO:0000256" key="2">
    <source>
        <dbReference type="SAM" id="Phobius"/>
    </source>
</evidence>
<evidence type="ECO:0000256" key="1">
    <source>
        <dbReference type="SAM" id="MobiDB-lite"/>
    </source>
</evidence>
<accession>A0A173R412</accession>
<feature type="transmembrane region" description="Helical" evidence="2">
    <location>
        <begin position="14"/>
        <end position="32"/>
    </location>
</feature>
<dbReference type="RefSeq" id="WP_055193070.1">
    <property type="nucleotide sequence ID" value="NZ_CABIYH010000001.1"/>
</dbReference>
<dbReference type="PaxDb" id="166486-ERS852572_00165"/>
<dbReference type="Proteomes" id="UP000095350">
    <property type="component" value="Unassembled WGS sequence"/>
</dbReference>
<evidence type="ECO:0000313" key="3">
    <source>
        <dbReference type="EMBL" id="CUM72555.1"/>
    </source>
</evidence>
<name>A0A173R412_9FIRM</name>
<dbReference type="InterPro" id="IPR010897">
    <property type="entry name" value="Spore_II_P"/>
</dbReference>
<gene>
    <name evidence="3" type="ORF">ERS852572_00165</name>
</gene>
<dbReference type="AlphaFoldDB" id="A0A173R412"/>
<reference evidence="3 4" key="1">
    <citation type="submission" date="2015-09" db="EMBL/GenBank/DDBJ databases">
        <authorList>
            <consortium name="Pathogen Informatics"/>
        </authorList>
    </citation>
    <scope>NUCLEOTIDE SEQUENCE [LARGE SCALE GENOMIC DNA]</scope>
    <source>
        <strain evidence="3 4">2789STDY5834960</strain>
    </source>
</reference>
<dbReference type="EMBL" id="CYXZ01000001">
    <property type="protein sequence ID" value="CUM72555.1"/>
    <property type="molecule type" value="Genomic_DNA"/>
</dbReference>
<keyword evidence="2" id="KW-0472">Membrane</keyword>
<keyword evidence="2" id="KW-0812">Transmembrane</keyword>
<dbReference type="STRING" id="166486.ERS852572_00165"/>
<proteinExistence type="predicted"/>
<sequence>MYAYRYRHLKKKKINGAVWLGGLLLAVIGILLQTNRSFFAKLGEEGAKSCCEKVLDFYLPGLSYSVKGETEWSFVEKVIDVLFSGENYEPESGSYQTQIESDLSYEAILAREAADENYVDEKTGEVIPSVGSADGTSLSDEKDAGGQTADAGAAENTGGQPAEPGVAENTGEQPAEADAAENQQAQIAEAGAAESQAASAVADIKAVTFAREKLNDFDYLIQNFYQVDNTTTIGSTQLNADALLGKDVRLSHDASTPQILIYHTHSQEGYADSVPGDASMSVVGVGDYLTELLTQKYGFSVIHHTGQYDVGDRDHAYAKAGPALEQILAENKSIEVVIDLHRDGVGNNTRLVTEQNGMPMAQIMFFNGLSRTTKTGDIEYLYNPYIADNLAISFQMQLKAAEYYPGFTRRIYLKGYRYNMHYCPKTLLIEVGAQTNTLAEAKNAMVPLADLLNKVLTGQQ</sequence>
<feature type="compositionally biased region" description="Low complexity" evidence="1">
    <location>
        <begin position="172"/>
        <end position="182"/>
    </location>
</feature>
<evidence type="ECO:0000313" key="4">
    <source>
        <dbReference type="Proteomes" id="UP000095350"/>
    </source>
</evidence>
<dbReference type="OrthoDB" id="1633470at2"/>
<feature type="compositionally biased region" description="Low complexity" evidence="1">
    <location>
        <begin position="145"/>
        <end position="154"/>
    </location>
</feature>
<feature type="region of interest" description="Disordered" evidence="1">
    <location>
        <begin position="120"/>
        <end position="182"/>
    </location>
</feature>
<organism evidence="3 4">
    <name type="scientific">Roseburia intestinalis</name>
    <dbReference type="NCBI Taxonomy" id="166486"/>
    <lineage>
        <taxon>Bacteria</taxon>
        <taxon>Bacillati</taxon>
        <taxon>Bacillota</taxon>
        <taxon>Clostridia</taxon>
        <taxon>Lachnospirales</taxon>
        <taxon>Lachnospiraceae</taxon>
        <taxon>Roseburia</taxon>
    </lineage>
</organism>